<dbReference type="WBParaSite" id="Pan_g9910.t1">
    <property type="protein sequence ID" value="Pan_g9910.t1"/>
    <property type="gene ID" value="Pan_g9910"/>
</dbReference>
<reference evidence="3" key="1">
    <citation type="journal article" date="2013" name="Genetics">
        <title>The draft genome and transcriptome of Panagrellus redivivus are shaped by the harsh demands of a free-living lifestyle.</title>
        <authorList>
            <person name="Srinivasan J."/>
            <person name="Dillman A.R."/>
            <person name="Macchietto M.G."/>
            <person name="Heikkinen L."/>
            <person name="Lakso M."/>
            <person name="Fracchia K.M."/>
            <person name="Antoshechkin I."/>
            <person name="Mortazavi A."/>
            <person name="Wong G."/>
            <person name="Sternberg P.W."/>
        </authorList>
    </citation>
    <scope>NUCLEOTIDE SEQUENCE [LARGE SCALE GENOMIC DNA]</scope>
    <source>
        <strain evidence="3">MT8872</strain>
    </source>
</reference>
<evidence type="ECO:0000256" key="2">
    <source>
        <dbReference type="SAM" id="SignalP"/>
    </source>
</evidence>
<proteinExistence type="predicted"/>
<sequence length="144" mass="15962">MSMLHSVATQCSIVFIFLVIFVRLSDATECISFHDFSESGQNRRINLGFCGASTGYCVRAIYADPDYSKKNGFSLGCDKTDCVGVGNPIFGWDAQGCKKNTDFGANGFICCCNSHDHCNGAQSYSTFIMTFTSIFIFLFLFLRR</sequence>
<dbReference type="AlphaFoldDB" id="A0A7E4WDU8"/>
<dbReference type="Proteomes" id="UP000492821">
    <property type="component" value="Unassembled WGS sequence"/>
</dbReference>
<keyword evidence="1" id="KW-0812">Transmembrane</keyword>
<keyword evidence="2" id="KW-0732">Signal</keyword>
<evidence type="ECO:0000313" key="3">
    <source>
        <dbReference type="Proteomes" id="UP000492821"/>
    </source>
</evidence>
<organism evidence="3 4">
    <name type="scientific">Panagrellus redivivus</name>
    <name type="common">Microworm</name>
    <dbReference type="NCBI Taxonomy" id="6233"/>
    <lineage>
        <taxon>Eukaryota</taxon>
        <taxon>Metazoa</taxon>
        <taxon>Ecdysozoa</taxon>
        <taxon>Nematoda</taxon>
        <taxon>Chromadorea</taxon>
        <taxon>Rhabditida</taxon>
        <taxon>Tylenchina</taxon>
        <taxon>Panagrolaimomorpha</taxon>
        <taxon>Panagrolaimoidea</taxon>
        <taxon>Panagrolaimidae</taxon>
        <taxon>Panagrellus</taxon>
    </lineage>
</organism>
<accession>A0A7E4WDU8</accession>
<keyword evidence="1" id="KW-0472">Membrane</keyword>
<feature type="signal peptide" evidence="2">
    <location>
        <begin position="1"/>
        <end position="27"/>
    </location>
</feature>
<keyword evidence="3" id="KW-1185">Reference proteome</keyword>
<name>A0A7E4WDU8_PANRE</name>
<evidence type="ECO:0000256" key="1">
    <source>
        <dbReference type="SAM" id="Phobius"/>
    </source>
</evidence>
<feature type="chain" id="PRO_5028816806" evidence="2">
    <location>
        <begin position="28"/>
        <end position="144"/>
    </location>
</feature>
<feature type="transmembrane region" description="Helical" evidence="1">
    <location>
        <begin position="124"/>
        <end position="142"/>
    </location>
</feature>
<reference evidence="4" key="2">
    <citation type="submission" date="2020-10" db="UniProtKB">
        <authorList>
            <consortium name="WormBaseParasite"/>
        </authorList>
    </citation>
    <scope>IDENTIFICATION</scope>
</reference>
<keyword evidence="1" id="KW-1133">Transmembrane helix</keyword>
<evidence type="ECO:0000313" key="4">
    <source>
        <dbReference type="WBParaSite" id="Pan_g9910.t1"/>
    </source>
</evidence>
<protein>
    <submittedName>
        <fullName evidence="4">Activin_recp domain-containing protein</fullName>
    </submittedName>
</protein>